<feature type="compositionally biased region" description="Basic residues" evidence="7">
    <location>
        <begin position="64"/>
        <end position="75"/>
    </location>
</feature>
<dbReference type="Proteomes" id="UP001165065">
    <property type="component" value="Unassembled WGS sequence"/>
</dbReference>
<feature type="compositionally biased region" description="Low complexity" evidence="7">
    <location>
        <begin position="76"/>
        <end position="85"/>
    </location>
</feature>
<comment type="similarity">
    <text evidence="1">Belongs to the class I-like SAM-binding methyltransferase superfamily. RNA methyltransferase RlmE family.</text>
</comment>
<keyword evidence="3" id="KW-0489">Methyltransferase</keyword>
<dbReference type="InterPro" id="IPR029063">
    <property type="entry name" value="SAM-dependent_MTases_sf"/>
</dbReference>
<evidence type="ECO:0000256" key="3">
    <source>
        <dbReference type="ARBA" id="ARBA00022603"/>
    </source>
</evidence>
<evidence type="ECO:0000256" key="7">
    <source>
        <dbReference type="SAM" id="MobiDB-lite"/>
    </source>
</evidence>
<evidence type="ECO:0000256" key="5">
    <source>
        <dbReference type="ARBA" id="ARBA00022691"/>
    </source>
</evidence>
<evidence type="ECO:0000256" key="6">
    <source>
        <dbReference type="ARBA" id="ARBA00041184"/>
    </source>
</evidence>
<feature type="compositionally biased region" description="Low complexity" evidence="7">
    <location>
        <begin position="19"/>
        <end position="36"/>
    </location>
</feature>
<keyword evidence="10" id="KW-1185">Reference proteome</keyword>
<dbReference type="Pfam" id="PF01728">
    <property type="entry name" value="FtsJ"/>
    <property type="match status" value="1"/>
</dbReference>
<dbReference type="OrthoDB" id="1287559at2759"/>
<feature type="domain" description="Ribosomal RNA methyltransferase FtsJ" evidence="8">
    <location>
        <begin position="126"/>
        <end position="326"/>
    </location>
</feature>
<reference evidence="10" key="1">
    <citation type="journal article" date="2023" name="Commun. Biol.">
        <title>Genome analysis of Parmales, the sister group of diatoms, reveals the evolutionary specialization of diatoms from phago-mixotrophs to photoautotrophs.</title>
        <authorList>
            <person name="Ban H."/>
            <person name="Sato S."/>
            <person name="Yoshikawa S."/>
            <person name="Yamada K."/>
            <person name="Nakamura Y."/>
            <person name="Ichinomiya M."/>
            <person name="Sato N."/>
            <person name="Blanc-Mathieu R."/>
            <person name="Endo H."/>
            <person name="Kuwata A."/>
            <person name="Ogata H."/>
        </authorList>
    </citation>
    <scope>NUCLEOTIDE SEQUENCE [LARGE SCALE GENOMIC DNA]</scope>
</reference>
<evidence type="ECO:0000313" key="10">
    <source>
        <dbReference type="Proteomes" id="UP001165065"/>
    </source>
</evidence>
<evidence type="ECO:0000256" key="4">
    <source>
        <dbReference type="ARBA" id="ARBA00022679"/>
    </source>
</evidence>
<dbReference type="GO" id="GO:0008650">
    <property type="term" value="F:rRNA (uridine-2'-O-)-methyltransferase activity"/>
    <property type="evidence" value="ECO:0007669"/>
    <property type="project" value="TreeGrafter"/>
</dbReference>
<dbReference type="InterPro" id="IPR050082">
    <property type="entry name" value="RNA_methyltr_RlmE"/>
</dbReference>
<dbReference type="PANTHER" id="PTHR10920:SF18">
    <property type="entry name" value="RRNA METHYLTRANSFERASE 2, MITOCHONDRIAL"/>
    <property type="match status" value="1"/>
</dbReference>
<dbReference type="InterPro" id="IPR002877">
    <property type="entry name" value="RNA_MeTrfase_FtsJ_dom"/>
</dbReference>
<dbReference type="PANTHER" id="PTHR10920">
    <property type="entry name" value="RIBOSOMAL RNA METHYLTRANSFERASE"/>
    <property type="match status" value="1"/>
</dbReference>
<dbReference type="Gene3D" id="3.40.50.150">
    <property type="entry name" value="Vaccinia Virus protein VP39"/>
    <property type="match status" value="1"/>
</dbReference>
<keyword evidence="2" id="KW-0698">rRNA processing</keyword>
<accession>A0A9W7GJV8</accession>
<evidence type="ECO:0000256" key="1">
    <source>
        <dbReference type="ARBA" id="ARBA00009258"/>
    </source>
</evidence>
<dbReference type="SUPFAM" id="SSF53335">
    <property type="entry name" value="S-adenosyl-L-methionine-dependent methyltransferases"/>
    <property type="match status" value="1"/>
</dbReference>
<evidence type="ECO:0000259" key="8">
    <source>
        <dbReference type="Pfam" id="PF01728"/>
    </source>
</evidence>
<organism evidence="9 10">
    <name type="scientific">Triparma columacea</name>
    <dbReference type="NCBI Taxonomy" id="722753"/>
    <lineage>
        <taxon>Eukaryota</taxon>
        <taxon>Sar</taxon>
        <taxon>Stramenopiles</taxon>
        <taxon>Ochrophyta</taxon>
        <taxon>Bolidophyceae</taxon>
        <taxon>Parmales</taxon>
        <taxon>Triparmaceae</taxon>
        <taxon>Triparma</taxon>
    </lineage>
</organism>
<feature type="region of interest" description="Disordered" evidence="7">
    <location>
        <begin position="18"/>
        <end position="117"/>
    </location>
</feature>
<feature type="compositionally biased region" description="Low complexity" evidence="7">
    <location>
        <begin position="100"/>
        <end position="114"/>
    </location>
</feature>
<proteinExistence type="inferred from homology"/>
<sequence>MISSIHPKFRRFPHFIHRSFGSKGKSSSKAFKGTSTPTFSSVKSESSRKWLQRQHKDEFSLRRNSAKRQNTRRNKGGINNNQVVGGIVGGGGMMSSTPDLRAPSSRASPRSLSSNLPTSTHFLHQVSRASHKLEDILKSHRYSDIGNVLDLGCAPGGWMEYHSHRVFESLGGAEMESSKICKTPTTIVGVDLLDCKVGTYGLALNGRHGGHRAQVLKGDFTDASTLDEIWDLSLGSGYGMITSDVSPNRTGDKNLDSVRQNELSLSALSVADEMMMRGKGVVVVKFSRGEGWTEVDEFGKKMFKTWRIVKPKASRGESREGFFVGEHKI</sequence>
<keyword evidence="5" id="KW-0949">S-adenosyl-L-methionine</keyword>
<name>A0A9W7GJV8_9STRA</name>
<evidence type="ECO:0000256" key="2">
    <source>
        <dbReference type="ARBA" id="ARBA00022552"/>
    </source>
</evidence>
<evidence type="ECO:0000313" key="9">
    <source>
        <dbReference type="EMBL" id="GMI47101.1"/>
    </source>
</evidence>
<dbReference type="EMBL" id="BRYA01000330">
    <property type="protein sequence ID" value="GMI47101.1"/>
    <property type="molecule type" value="Genomic_DNA"/>
</dbReference>
<protein>
    <recommendedName>
        <fullName evidence="6">rRNA methyltransferase 2, mitochondrial</fullName>
    </recommendedName>
</protein>
<comment type="caution">
    <text evidence="9">The sequence shown here is derived from an EMBL/GenBank/DDBJ whole genome shotgun (WGS) entry which is preliminary data.</text>
</comment>
<gene>
    <name evidence="9" type="ORF">TrCOL_g10720</name>
</gene>
<dbReference type="AlphaFoldDB" id="A0A9W7GJV8"/>
<keyword evidence="4" id="KW-0808">Transferase</keyword>